<keyword evidence="1" id="KW-0227">DNA damage</keyword>
<dbReference type="PANTHER" id="PTHR10492:SF101">
    <property type="entry name" value="ATP-DEPENDENT DNA HELICASE"/>
    <property type="match status" value="1"/>
</dbReference>
<dbReference type="InterPro" id="IPR010285">
    <property type="entry name" value="DNA_helicase_pif1-like_DEAD"/>
</dbReference>
<protein>
    <recommendedName>
        <fullName evidence="1">ATP-dependent DNA helicase</fullName>
        <ecNumber evidence="1">5.6.2.3</ecNumber>
    </recommendedName>
</protein>
<dbReference type="CDD" id="cd18809">
    <property type="entry name" value="SF1_C_RecD"/>
    <property type="match status" value="1"/>
</dbReference>
<accession>A0ABM0YWI5</accession>
<dbReference type="Proteomes" id="UP000694864">
    <property type="component" value="Chromosome 4"/>
</dbReference>
<dbReference type="Gene3D" id="3.40.50.300">
    <property type="entry name" value="P-loop containing nucleotide triphosphate hydrolases"/>
    <property type="match status" value="1"/>
</dbReference>
<dbReference type="GeneID" id="104783444"/>
<comment type="similarity">
    <text evidence="1">Belongs to the helicase family.</text>
</comment>
<dbReference type="RefSeq" id="XP_010506903.1">
    <property type="nucleotide sequence ID" value="XM_010508601.1"/>
</dbReference>
<keyword evidence="1" id="KW-0547">Nucleotide-binding</keyword>
<evidence type="ECO:0000259" key="3">
    <source>
        <dbReference type="Pfam" id="PF21530"/>
    </source>
</evidence>
<name>A0ABM0YWI5_CAMSA</name>
<reference evidence="5" key="2">
    <citation type="submission" date="2025-08" db="UniProtKB">
        <authorList>
            <consortium name="RefSeq"/>
        </authorList>
    </citation>
    <scope>IDENTIFICATION</scope>
    <source>
        <tissue evidence="5">Leaf</tissue>
    </source>
</reference>
<evidence type="ECO:0000313" key="5">
    <source>
        <dbReference type="RefSeq" id="XP_010506903.1"/>
    </source>
</evidence>
<dbReference type="InterPro" id="IPR049163">
    <property type="entry name" value="Pif1-like_2B_dom"/>
</dbReference>
<dbReference type="PANTHER" id="PTHR10492">
    <property type="match status" value="1"/>
</dbReference>
<dbReference type="Pfam" id="PF21530">
    <property type="entry name" value="Pif1_2B_dom"/>
    <property type="match status" value="1"/>
</dbReference>
<dbReference type="SUPFAM" id="SSF52540">
    <property type="entry name" value="P-loop containing nucleoside triphosphate hydrolases"/>
    <property type="match status" value="2"/>
</dbReference>
<evidence type="ECO:0000256" key="1">
    <source>
        <dbReference type="RuleBase" id="RU363044"/>
    </source>
</evidence>
<proteinExistence type="inferred from homology"/>
<feature type="domain" description="DNA helicase Pif1-like DEAD-box helicase" evidence="2">
    <location>
        <begin position="237"/>
        <end position="453"/>
    </location>
</feature>
<feature type="domain" description="DNA helicase Pif1-like 2B" evidence="3">
    <location>
        <begin position="547"/>
        <end position="593"/>
    </location>
</feature>
<dbReference type="Pfam" id="PF05970">
    <property type="entry name" value="PIF1"/>
    <property type="match status" value="1"/>
</dbReference>
<sequence>MVNTVVDDAGYPIYKRRKNGRFVHKKGFDCDNSFVIPYNRDLSIRYRAHINVEWCNQSRSVKYLFKYITKGPDYIRANVGEEDDQNEINKFYNCRYVSACEAAWRILAFPICYRTTPVEKLLFHLPGQELVVYNEDAPIADVMKRSARRSKLLAWMECNKKYPEGLMLSQDQITNLCLAKIEMIMRSNGSSLSTIVNMPKPDQSVMDNNENRFLIDERNYRRDEQREDLERLLRMSTDEQRSVYLEIIEAVNFNKGGMFFVHGFGGTGKTFLWSILGADIRSRRDIVLSVASSGIAALLMKGGRTAHSRFGIPIHVDEYTICSIDGKSHLAELISEAKLIIWDEAPMMNKFCFKTLDGSMRDIMKCDRVFGGKVFVLRGDFRQILPVVPEAGRVGTVLASINSSLLWDSCKILRLTQNMRLRKAKNSQDADALSTFSKWLLDIGDGKINEPNSGEVEIEIPGDLVIAACDNPIQAIVKQIYGTSFATRTDAKFFCERAILSPRNDDVDKINQYMLSQLPGEERHYLSSDSIETSDTSAYDDMIYTQEFLNSIHVSGLPNHVLTLKKGAPIMLLRNINPKGGLCNGTRLIVTQMANHVIEARIVTGKRNVNDKVLIPRMFVSPPDAKFPFRMRRRQFPVALAFAITINKSQGQTLEHVGLYLPKPVFTHGQLYVAFSRVTSRK</sequence>
<keyword evidence="1" id="KW-0378">Hydrolase</keyword>
<keyword evidence="1" id="KW-0233">DNA recombination</keyword>
<gene>
    <name evidence="5" type="primary">LOC104783444</name>
</gene>
<dbReference type="EC" id="5.6.2.3" evidence="1"/>
<comment type="cofactor">
    <cofactor evidence="1">
        <name>Mg(2+)</name>
        <dbReference type="ChEBI" id="CHEBI:18420"/>
    </cofactor>
</comment>
<keyword evidence="1" id="KW-0347">Helicase</keyword>
<keyword evidence="1" id="KW-0234">DNA repair</keyword>
<evidence type="ECO:0000259" key="2">
    <source>
        <dbReference type="Pfam" id="PF05970"/>
    </source>
</evidence>
<keyword evidence="1" id="KW-0067">ATP-binding</keyword>
<organism evidence="4 5">
    <name type="scientific">Camelina sativa</name>
    <name type="common">False flax</name>
    <name type="synonym">Myagrum sativum</name>
    <dbReference type="NCBI Taxonomy" id="90675"/>
    <lineage>
        <taxon>Eukaryota</taxon>
        <taxon>Viridiplantae</taxon>
        <taxon>Streptophyta</taxon>
        <taxon>Embryophyta</taxon>
        <taxon>Tracheophyta</taxon>
        <taxon>Spermatophyta</taxon>
        <taxon>Magnoliopsida</taxon>
        <taxon>eudicotyledons</taxon>
        <taxon>Gunneridae</taxon>
        <taxon>Pentapetalae</taxon>
        <taxon>rosids</taxon>
        <taxon>malvids</taxon>
        <taxon>Brassicales</taxon>
        <taxon>Brassicaceae</taxon>
        <taxon>Camelineae</taxon>
        <taxon>Camelina</taxon>
    </lineage>
</organism>
<reference evidence="4" key="1">
    <citation type="journal article" date="2014" name="Nat. Commun.">
        <title>The emerging biofuel crop Camelina sativa retains a highly undifferentiated hexaploid genome structure.</title>
        <authorList>
            <person name="Kagale S."/>
            <person name="Koh C."/>
            <person name="Nixon J."/>
            <person name="Bollina V."/>
            <person name="Clarke W.E."/>
            <person name="Tuteja R."/>
            <person name="Spillane C."/>
            <person name="Robinson S.J."/>
            <person name="Links M.G."/>
            <person name="Clarke C."/>
            <person name="Higgins E.E."/>
            <person name="Huebert T."/>
            <person name="Sharpe A.G."/>
            <person name="Parkin I.A."/>
        </authorList>
    </citation>
    <scope>NUCLEOTIDE SEQUENCE [LARGE SCALE GENOMIC DNA]</scope>
    <source>
        <strain evidence="4">cv. DH55</strain>
    </source>
</reference>
<evidence type="ECO:0000313" key="4">
    <source>
        <dbReference type="Proteomes" id="UP000694864"/>
    </source>
</evidence>
<comment type="catalytic activity">
    <reaction evidence="1">
        <text>ATP + H2O = ADP + phosphate + H(+)</text>
        <dbReference type="Rhea" id="RHEA:13065"/>
        <dbReference type="ChEBI" id="CHEBI:15377"/>
        <dbReference type="ChEBI" id="CHEBI:15378"/>
        <dbReference type="ChEBI" id="CHEBI:30616"/>
        <dbReference type="ChEBI" id="CHEBI:43474"/>
        <dbReference type="ChEBI" id="CHEBI:456216"/>
        <dbReference type="EC" id="5.6.2.3"/>
    </reaction>
</comment>
<keyword evidence="4" id="KW-1185">Reference proteome</keyword>
<dbReference type="InterPro" id="IPR027417">
    <property type="entry name" value="P-loop_NTPase"/>
</dbReference>